<dbReference type="PANTHER" id="PTHR43968">
    <property type="match status" value="1"/>
</dbReference>
<sequence>MQLFYSSGSPFVRKVMVALLMRGLEERVDLLSTNPHESPAALLQQNPLSKVPCLVTVEGLPLFDSRVICEYLDGLGTASPLFPDSGSERTGALLLQALGDGVMDAAVARRMQQPYPQDEGRRHLGGRNAAAIGRALDWLDRNPPERLRDIGAVSVACALGYLDFRFADEDWREGRPALTAWFAEAEAHPAMVATRPA</sequence>
<accession>A0ABS3KN95</accession>
<dbReference type="Proteomes" id="UP001518989">
    <property type="component" value="Unassembled WGS sequence"/>
</dbReference>
<dbReference type="Pfam" id="PF13409">
    <property type="entry name" value="GST_N_2"/>
    <property type="match status" value="1"/>
</dbReference>
<evidence type="ECO:0000313" key="3">
    <source>
        <dbReference type="Proteomes" id="UP001518989"/>
    </source>
</evidence>
<evidence type="ECO:0000313" key="2">
    <source>
        <dbReference type="EMBL" id="MBO1078926.1"/>
    </source>
</evidence>
<name>A0ABS3KN95_9PROT</name>
<dbReference type="CDD" id="cd03049">
    <property type="entry name" value="GST_N_3"/>
    <property type="match status" value="1"/>
</dbReference>
<proteinExistence type="predicted"/>
<organism evidence="2 3">
    <name type="scientific">Roseomonas haemaphysalidis</name>
    <dbReference type="NCBI Taxonomy" id="2768162"/>
    <lineage>
        <taxon>Bacteria</taxon>
        <taxon>Pseudomonadati</taxon>
        <taxon>Pseudomonadota</taxon>
        <taxon>Alphaproteobacteria</taxon>
        <taxon>Acetobacterales</taxon>
        <taxon>Roseomonadaceae</taxon>
        <taxon>Roseomonas</taxon>
    </lineage>
</organism>
<comment type="caution">
    <text evidence="2">The sequence shown here is derived from an EMBL/GenBank/DDBJ whole genome shotgun (WGS) entry which is preliminary data.</text>
</comment>
<dbReference type="PANTHER" id="PTHR43968:SF6">
    <property type="entry name" value="GLUTATHIONE S-TRANSFERASE OMEGA"/>
    <property type="match status" value="1"/>
</dbReference>
<dbReference type="SUPFAM" id="SSF47616">
    <property type="entry name" value="GST C-terminal domain-like"/>
    <property type="match status" value="1"/>
</dbReference>
<dbReference type="Gene3D" id="1.20.1050.10">
    <property type="match status" value="1"/>
</dbReference>
<evidence type="ECO:0000259" key="1">
    <source>
        <dbReference type="PROSITE" id="PS50404"/>
    </source>
</evidence>
<gene>
    <name evidence="2" type="ORF">IAI61_07780</name>
</gene>
<dbReference type="EMBL" id="JACTNG010000003">
    <property type="protein sequence ID" value="MBO1078926.1"/>
    <property type="molecule type" value="Genomic_DNA"/>
</dbReference>
<dbReference type="PROSITE" id="PS50404">
    <property type="entry name" value="GST_NTER"/>
    <property type="match status" value="1"/>
</dbReference>
<dbReference type="SUPFAM" id="SSF52833">
    <property type="entry name" value="Thioredoxin-like"/>
    <property type="match status" value="1"/>
</dbReference>
<dbReference type="InterPro" id="IPR050983">
    <property type="entry name" value="GST_Omega/HSP26"/>
</dbReference>
<dbReference type="Gene3D" id="3.40.30.10">
    <property type="entry name" value="Glutaredoxin"/>
    <property type="match status" value="1"/>
</dbReference>
<dbReference type="InterPro" id="IPR036282">
    <property type="entry name" value="Glutathione-S-Trfase_C_sf"/>
</dbReference>
<feature type="domain" description="GST N-terminal" evidence="1">
    <location>
        <begin position="1"/>
        <end position="80"/>
    </location>
</feature>
<dbReference type="InterPro" id="IPR036249">
    <property type="entry name" value="Thioredoxin-like_sf"/>
</dbReference>
<reference evidence="2 3" key="1">
    <citation type="submission" date="2020-09" db="EMBL/GenBank/DDBJ databases">
        <title>Roseomonas.</title>
        <authorList>
            <person name="Zhu W."/>
        </authorList>
    </citation>
    <scope>NUCLEOTIDE SEQUENCE [LARGE SCALE GENOMIC DNA]</scope>
    <source>
        <strain evidence="2 3">573</strain>
    </source>
</reference>
<dbReference type="RefSeq" id="WP_207416352.1">
    <property type="nucleotide sequence ID" value="NZ_CP061177.1"/>
</dbReference>
<dbReference type="CDD" id="cd03205">
    <property type="entry name" value="GST_C_6"/>
    <property type="match status" value="1"/>
</dbReference>
<dbReference type="InterPro" id="IPR004045">
    <property type="entry name" value="Glutathione_S-Trfase_N"/>
</dbReference>
<keyword evidence="3" id="KW-1185">Reference proteome</keyword>
<protein>
    <submittedName>
        <fullName evidence="2">Glutathione S-transferase N-terminal domain-containing protein</fullName>
    </submittedName>
</protein>
<dbReference type="Pfam" id="PF13410">
    <property type="entry name" value="GST_C_2"/>
    <property type="match status" value="1"/>
</dbReference>